<dbReference type="EMBL" id="JYDQ01000072">
    <property type="protein sequence ID" value="KRY16776.1"/>
    <property type="molecule type" value="Genomic_DNA"/>
</dbReference>
<dbReference type="Proteomes" id="UP000054783">
    <property type="component" value="Unassembled WGS sequence"/>
</dbReference>
<feature type="region of interest" description="Disordered" evidence="1">
    <location>
        <begin position="173"/>
        <end position="201"/>
    </location>
</feature>
<comment type="caution">
    <text evidence="2">The sequence shown here is derived from an EMBL/GenBank/DDBJ whole genome shotgun (WGS) entry which is preliminary data.</text>
</comment>
<reference evidence="2 3" key="1">
    <citation type="submission" date="2015-01" db="EMBL/GenBank/DDBJ databases">
        <title>Evolution of Trichinella species and genotypes.</title>
        <authorList>
            <person name="Korhonen P.K."/>
            <person name="Edoardo P."/>
            <person name="Giuseppe L.R."/>
            <person name="Gasser R.B."/>
        </authorList>
    </citation>
    <scope>NUCLEOTIDE SEQUENCE [LARGE SCALE GENOMIC DNA]</scope>
    <source>
        <strain evidence="2">ISS2496</strain>
    </source>
</reference>
<evidence type="ECO:0000313" key="2">
    <source>
        <dbReference type="EMBL" id="KRY16776.1"/>
    </source>
</evidence>
<proteinExistence type="predicted"/>
<keyword evidence="3" id="KW-1185">Reference proteome</keyword>
<evidence type="ECO:0000256" key="1">
    <source>
        <dbReference type="SAM" id="MobiDB-lite"/>
    </source>
</evidence>
<gene>
    <name evidence="2" type="ORF">T12_15153</name>
</gene>
<sequence length="201" mass="22650">MPHVKADIEIAAAAAVILMVWPHLESLKMIERLQGKPVVMCSIMDLVHYFDTIDDDEKYKLDLPWIDQTSKSPAGHGLVSPKGEQPKSSRRDIAWRMDKDMGESQMCSVVFDGSARHRCKFAKLQIHPSAWPNSMENLPLFWKNISSEYSCTGRQPHIYSSLKPLASDNMVRVHERGGGSSTPISTPSNNRARSVRNRNGY</sequence>
<feature type="compositionally biased region" description="Low complexity" evidence="1">
    <location>
        <begin position="181"/>
        <end position="201"/>
    </location>
</feature>
<organism evidence="2 3">
    <name type="scientific">Trichinella patagoniensis</name>
    <dbReference type="NCBI Taxonomy" id="990121"/>
    <lineage>
        <taxon>Eukaryota</taxon>
        <taxon>Metazoa</taxon>
        <taxon>Ecdysozoa</taxon>
        <taxon>Nematoda</taxon>
        <taxon>Enoplea</taxon>
        <taxon>Dorylaimia</taxon>
        <taxon>Trichinellida</taxon>
        <taxon>Trichinellidae</taxon>
        <taxon>Trichinella</taxon>
    </lineage>
</organism>
<evidence type="ECO:0000313" key="3">
    <source>
        <dbReference type="Proteomes" id="UP000054783"/>
    </source>
</evidence>
<dbReference type="AlphaFoldDB" id="A0A0V0ZVZ0"/>
<protein>
    <submittedName>
        <fullName evidence="2">Uncharacterized protein</fullName>
    </submittedName>
</protein>
<accession>A0A0V0ZVZ0</accession>
<name>A0A0V0ZVZ0_9BILA</name>